<dbReference type="EMBL" id="CCKQ01005716">
    <property type="protein sequence ID" value="CDW76974.1"/>
    <property type="molecule type" value="Genomic_DNA"/>
</dbReference>
<name>A0A078A530_STYLE</name>
<protein>
    <submittedName>
        <fullName evidence="1">Uncharacterized protein</fullName>
    </submittedName>
</protein>
<sequence>MLEQEVQEINSLVNLENQNPELNAKILGKTLFHEKQKELFEKRLQVSIRDDQKIFAATQLPFLSAILFEELKSEGRNNSQKPLQDWKLVALIFGFQVGVEIGQYYKGEISGKMLARRIAINSIQMGANAIFFNQGAEKCAKGCQFIFLEAGKHLNAPLSTVCPMLGTWVGEYIGLFAAVYGSIIVRCLTGLLADLVCDTYSDVEFIHKNKINERYQS</sequence>
<dbReference type="Proteomes" id="UP000039865">
    <property type="component" value="Unassembled WGS sequence"/>
</dbReference>
<accession>A0A078A530</accession>
<dbReference type="AlphaFoldDB" id="A0A078A530"/>
<evidence type="ECO:0000313" key="2">
    <source>
        <dbReference type="Proteomes" id="UP000039865"/>
    </source>
</evidence>
<evidence type="ECO:0000313" key="1">
    <source>
        <dbReference type="EMBL" id="CDW76974.1"/>
    </source>
</evidence>
<gene>
    <name evidence="1" type="primary">Contig1194.g1292</name>
    <name evidence="1" type="ORF">STYLEM_5939</name>
</gene>
<keyword evidence="2" id="KW-1185">Reference proteome</keyword>
<dbReference type="InParanoid" id="A0A078A530"/>
<proteinExistence type="predicted"/>
<reference evidence="1 2" key="1">
    <citation type="submission" date="2014-06" db="EMBL/GenBank/DDBJ databases">
        <authorList>
            <person name="Swart Estienne"/>
        </authorList>
    </citation>
    <scope>NUCLEOTIDE SEQUENCE [LARGE SCALE GENOMIC DNA]</scope>
    <source>
        <strain evidence="1 2">130c</strain>
    </source>
</reference>
<organism evidence="1 2">
    <name type="scientific">Stylonychia lemnae</name>
    <name type="common">Ciliate</name>
    <dbReference type="NCBI Taxonomy" id="5949"/>
    <lineage>
        <taxon>Eukaryota</taxon>
        <taxon>Sar</taxon>
        <taxon>Alveolata</taxon>
        <taxon>Ciliophora</taxon>
        <taxon>Intramacronucleata</taxon>
        <taxon>Spirotrichea</taxon>
        <taxon>Stichotrichia</taxon>
        <taxon>Sporadotrichida</taxon>
        <taxon>Oxytrichidae</taxon>
        <taxon>Stylonychinae</taxon>
        <taxon>Stylonychia</taxon>
    </lineage>
</organism>